<accession>A0A9D4C4D4</accession>
<evidence type="ECO:0000313" key="1">
    <source>
        <dbReference type="EMBL" id="KAH3717192.1"/>
    </source>
</evidence>
<reference evidence="1" key="2">
    <citation type="submission" date="2020-11" db="EMBL/GenBank/DDBJ databases">
        <authorList>
            <person name="McCartney M.A."/>
            <person name="Auch B."/>
            <person name="Kono T."/>
            <person name="Mallez S."/>
            <person name="Becker A."/>
            <person name="Gohl D.M."/>
            <person name="Silverstein K.A.T."/>
            <person name="Koren S."/>
            <person name="Bechman K.B."/>
            <person name="Herman A."/>
            <person name="Abrahante J.E."/>
            <person name="Garbe J."/>
        </authorList>
    </citation>
    <scope>NUCLEOTIDE SEQUENCE</scope>
    <source>
        <strain evidence="1">Duluth1</strain>
        <tissue evidence="1">Whole animal</tissue>
    </source>
</reference>
<protein>
    <submittedName>
        <fullName evidence="1">Uncharacterized protein</fullName>
    </submittedName>
</protein>
<sequence>MLSTDSIVSDTTVVSAIKGQSRSLYTETVVNETELWVTTELVEMHTQTYYVTLLTEHPEQKLAGGEAMNKTEEFFCSPMLQKDPTEVDPID</sequence>
<proteinExistence type="predicted"/>
<evidence type="ECO:0000313" key="2">
    <source>
        <dbReference type="Proteomes" id="UP000828390"/>
    </source>
</evidence>
<dbReference type="Proteomes" id="UP000828390">
    <property type="component" value="Unassembled WGS sequence"/>
</dbReference>
<organism evidence="1 2">
    <name type="scientific">Dreissena polymorpha</name>
    <name type="common">Zebra mussel</name>
    <name type="synonym">Mytilus polymorpha</name>
    <dbReference type="NCBI Taxonomy" id="45954"/>
    <lineage>
        <taxon>Eukaryota</taxon>
        <taxon>Metazoa</taxon>
        <taxon>Spiralia</taxon>
        <taxon>Lophotrochozoa</taxon>
        <taxon>Mollusca</taxon>
        <taxon>Bivalvia</taxon>
        <taxon>Autobranchia</taxon>
        <taxon>Heteroconchia</taxon>
        <taxon>Euheterodonta</taxon>
        <taxon>Imparidentia</taxon>
        <taxon>Neoheterodontei</taxon>
        <taxon>Myida</taxon>
        <taxon>Dreissenoidea</taxon>
        <taxon>Dreissenidae</taxon>
        <taxon>Dreissena</taxon>
    </lineage>
</organism>
<comment type="caution">
    <text evidence="1">The sequence shown here is derived from an EMBL/GenBank/DDBJ whole genome shotgun (WGS) entry which is preliminary data.</text>
</comment>
<keyword evidence="2" id="KW-1185">Reference proteome</keyword>
<dbReference type="EMBL" id="JAIWYP010000013">
    <property type="protein sequence ID" value="KAH3717192.1"/>
    <property type="molecule type" value="Genomic_DNA"/>
</dbReference>
<name>A0A9D4C4D4_DREPO</name>
<dbReference type="AlphaFoldDB" id="A0A9D4C4D4"/>
<reference evidence="1" key="1">
    <citation type="journal article" date="2019" name="bioRxiv">
        <title>The Genome of the Zebra Mussel, Dreissena polymorpha: A Resource for Invasive Species Research.</title>
        <authorList>
            <person name="McCartney M.A."/>
            <person name="Auch B."/>
            <person name="Kono T."/>
            <person name="Mallez S."/>
            <person name="Zhang Y."/>
            <person name="Obille A."/>
            <person name="Becker A."/>
            <person name="Abrahante J.E."/>
            <person name="Garbe J."/>
            <person name="Badalamenti J.P."/>
            <person name="Herman A."/>
            <person name="Mangelson H."/>
            <person name="Liachko I."/>
            <person name="Sullivan S."/>
            <person name="Sone E.D."/>
            <person name="Koren S."/>
            <person name="Silverstein K.A.T."/>
            <person name="Beckman K.B."/>
            <person name="Gohl D.M."/>
        </authorList>
    </citation>
    <scope>NUCLEOTIDE SEQUENCE</scope>
    <source>
        <strain evidence="1">Duluth1</strain>
        <tissue evidence="1">Whole animal</tissue>
    </source>
</reference>
<gene>
    <name evidence="1" type="ORF">DPMN_059973</name>
</gene>